<keyword evidence="1" id="KW-0472">Membrane</keyword>
<keyword evidence="1" id="KW-0812">Transmembrane</keyword>
<name>A0A437LT35_9BURK</name>
<dbReference type="RefSeq" id="WP_127681897.1">
    <property type="nucleotide sequence ID" value="NZ_SACM01000001.1"/>
</dbReference>
<evidence type="ECO:0000256" key="1">
    <source>
        <dbReference type="SAM" id="Phobius"/>
    </source>
</evidence>
<evidence type="ECO:0000313" key="4">
    <source>
        <dbReference type="Proteomes" id="UP000288587"/>
    </source>
</evidence>
<comment type="caution">
    <text evidence="3">The sequence shown here is derived from an EMBL/GenBank/DDBJ whole genome shotgun (WGS) entry which is preliminary data.</text>
</comment>
<evidence type="ECO:0000256" key="2">
    <source>
        <dbReference type="SAM" id="SignalP"/>
    </source>
</evidence>
<dbReference type="Proteomes" id="UP000288587">
    <property type="component" value="Unassembled WGS sequence"/>
</dbReference>
<proteinExistence type="predicted"/>
<feature type="signal peptide" evidence="2">
    <location>
        <begin position="1"/>
        <end position="22"/>
    </location>
</feature>
<feature type="chain" id="PRO_5018974140" evidence="2">
    <location>
        <begin position="23"/>
        <end position="71"/>
    </location>
</feature>
<dbReference type="OrthoDB" id="9156689at2"/>
<reference evidence="3 4" key="1">
    <citation type="submission" date="2019-01" db="EMBL/GenBank/DDBJ databases">
        <authorList>
            <person name="Chen W.-M."/>
        </authorList>
    </citation>
    <scope>NUCLEOTIDE SEQUENCE [LARGE SCALE GENOMIC DNA]</scope>
    <source>
        <strain evidence="3 4">CCP-18</strain>
    </source>
</reference>
<dbReference type="AlphaFoldDB" id="A0A437LT35"/>
<accession>A0A437LT35</accession>
<feature type="transmembrane region" description="Helical" evidence="1">
    <location>
        <begin position="32"/>
        <end position="54"/>
    </location>
</feature>
<organism evidence="3 4">
    <name type="scientific">Inhella crocodyli</name>
    <dbReference type="NCBI Taxonomy" id="2499851"/>
    <lineage>
        <taxon>Bacteria</taxon>
        <taxon>Pseudomonadati</taxon>
        <taxon>Pseudomonadota</taxon>
        <taxon>Betaproteobacteria</taxon>
        <taxon>Burkholderiales</taxon>
        <taxon>Sphaerotilaceae</taxon>
        <taxon>Inhella</taxon>
    </lineage>
</organism>
<gene>
    <name evidence="3" type="ORF">EOD73_06320</name>
</gene>
<evidence type="ECO:0000313" key="3">
    <source>
        <dbReference type="EMBL" id="RVT88579.1"/>
    </source>
</evidence>
<keyword evidence="4" id="KW-1185">Reference proteome</keyword>
<dbReference type="EMBL" id="SACM01000001">
    <property type="protein sequence ID" value="RVT88579.1"/>
    <property type="molecule type" value="Genomic_DNA"/>
</dbReference>
<sequence length="71" mass="8118">MSLVHRLAVLCFMLLMTQQAHAYIDPNAGGLLFQLLAPLFAGIVGAWLVARRWVAAQCRRWWRRITGRPEV</sequence>
<keyword evidence="2" id="KW-0732">Signal</keyword>
<keyword evidence="1" id="KW-1133">Transmembrane helix</keyword>
<protein>
    <submittedName>
        <fullName evidence="3">Uncharacterized protein</fullName>
    </submittedName>
</protein>